<organism evidence="1">
    <name type="scientific">Nothobranchius rachovii</name>
    <name type="common">bluefin notho</name>
    <dbReference type="NCBI Taxonomy" id="451742"/>
    <lineage>
        <taxon>Eukaryota</taxon>
        <taxon>Metazoa</taxon>
        <taxon>Chordata</taxon>
        <taxon>Craniata</taxon>
        <taxon>Vertebrata</taxon>
        <taxon>Euteleostomi</taxon>
        <taxon>Actinopterygii</taxon>
        <taxon>Neopterygii</taxon>
        <taxon>Teleostei</taxon>
        <taxon>Neoteleostei</taxon>
        <taxon>Acanthomorphata</taxon>
        <taxon>Ovalentaria</taxon>
        <taxon>Atherinomorphae</taxon>
        <taxon>Cyprinodontiformes</taxon>
        <taxon>Nothobranchiidae</taxon>
        <taxon>Nothobranchius</taxon>
    </lineage>
</organism>
<dbReference type="AlphaFoldDB" id="A0A1A8RL04"/>
<reference evidence="1" key="1">
    <citation type="submission" date="2016-05" db="EMBL/GenBank/DDBJ databases">
        <authorList>
            <person name="Lavstsen T."/>
            <person name="Jespersen J.S."/>
        </authorList>
    </citation>
    <scope>NUCLEOTIDE SEQUENCE</scope>
    <source>
        <tissue evidence="1">Brain</tissue>
    </source>
</reference>
<proteinExistence type="predicted"/>
<feature type="non-terminal residue" evidence="1">
    <location>
        <position position="1"/>
    </location>
</feature>
<reference evidence="1" key="2">
    <citation type="submission" date="2016-06" db="EMBL/GenBank/DDBJ databases">
        <title>The genome of a short-lived fish provides insights into sex chromosome evolution and the genetic control of aging.</title>
        <authorList>
            <person name="Reichwald K."/>
            <person name="Felder M."/>
            <person name="Petzold A."/>
            <person name="Koch P."/>
            <person name="Groth M."/>
            <person name="Platzer M."/>
        </authorList>
    </citation>
    <scope>NUCLEOTIDE SEQUENCE</scope>
    <source>
        <tissue evidence="1">Brain</tissue>
    </source>
</reference>
<accession>A0A1A8RL04</accession>
<dbReference type="EMBL" id="HAEI01009087">
    <property type="protein sequence ID" value="SBS06795.1"/>
    <property type="molecule type" value="Transcribed_RNA"/>
</dbReference>
<name>A0A1A8RL04_9TELE</name>
<sequence>LPRRLKAPLAMARIQGRNWNSGPLHPLSLTGMWGWNPCPP</sequence>
<protein>
    <submittedName>
        <fullName evidence="1">Uncharacterized protein</fullName>
    </submittedName>
</protein>
<gene>
    <name evidence="1" type="primary">PNMA2</name>
</gene>
<evidence type="ECO:0000313" key="1">
    <source>
        <dbReference type="EMBL" id="SBS06795.1"/>
    </source>
</evidence>